<feature type="domain" description="AMP-dependent synthetase/ligase" evidence="1">
    <location>
        <begin position="20"/>
        <end position="368"/>
    </location>
</feature>
<dbReference type="PANTHER" id="PTHR43767:SF7">
    <property type="entry name" value="MEDIUM_LONG-CHAIN-FATTY-ACID--COA LIGASE FADD8"/>
    <property type="match status" value="1"/>
</dbReference>
<gene>
    <name evidence="3" type="ORF">JYP50_16565</name>
</gene>
<dbReference type="EMBL" id="JAFKCZ010000013">
    <property type="protein sequence ID" value="MBN7798224.1"/>
    <property type="molecule type" value="Genomic_DNA"/>
</dbReference>
<dbReference type="PANTHER" id="PTHR43767">
    <property type="entry name" value="LONG-CHAIN-FATTY-ACID--COA LIGASE"/>
    <property type="match status" value="1"/>
</dbReference>
<dbReference type="GO" id="GO:0016877">
    <property type="term" value="F:ligase activity, forming carbon-sulfur bonds"/>
    <property type="evidence" value="ECO:0007669"/>
    <property type="project" value="UniProtKB-ARBA"/>
</dbReference>
<evidence type="ECO:0000313" key="4">
    <source>
        <dbReference type="Proteomes" id="UP000664303"/>
    </source>
</evidence>
<dbReference type="Pfam" id="PF13193">
    <property type="entry name" value="AMP-binding_C"/>
    <property type="match status" value="1"/>
</dbReference>
<dbReference type="Gene3D" id="3.30.300.30">
    <property type="match status" value="1"/>
</dbReference>
<evidence type="ECO:0000259" key="2">
    <source>
        <dbReference type="Pfam" id="PF13193"/>
    </source>
</evidence>
<dbReference type="PROSITE" id="PS00455">
    <property type="entry name" value="AMP_BINDING"/>
    <property type="match status" value="1"/>
</dbReference>
<dbReference type="InterPro" id="IPR000873">
    <property type="entry name" value="AMP-dep_synth/lig_dom"/>
</dbReference>
<feature type="domain" description="AMP-binding enzyme C-terminal" evidence="2">
    <location>
        <begin position="418"/>
        <end position="492"/>
    </location>
</feature>
<dbReference type="Proteomes" id="UP000664303">
    <property type="component" value="Unassembled WGS sequence"/>
</dbReference>
<proteinExistence type="predicted"/>
<dbReference type="RefSeq" id="WP_206561675.1">
    <property type="nucleotide sequence ID" value="NZ_JAFKCZ010000013.1"/>
</dbReference>
<keyword evidence="4" id="KW-1185">Reference proteome</keyword>
<evidence type="ECO:0000313" key="3">
    <source>
        <dbReference type="EMBL" id="MBN7798224.1"/>
    </source>
</evidence>
<evidence type="ECO:0000259" key="1">
    <source>
        <dbReference type="Pfam" id="PF00501"/>
    </source>
</evidence>
<reference evidence="3" key="1">
    <citation type="submission" date="2021-02" db="EMBL/GenBank/DDBJ databases">
        <title>PHA producing bacteria isolated from coastal sediment in Guangdong, Shenzhen.</title>
        <authorList>
            <person name="Zheng W."/>
            <person name="Yu S."/>
            <person name="Huang Y."/>
        </authorList>
    </citation>
    <scope>NUCLEOTIDE SEQUENCE</scope>
    <source>
        <strain evidence="3">TN14-10</strain>
    </source>
</reference>
<dbReference type="SUPFAM" id="SSF56801">
    <property type="entry name" value="Acetyl-CoA synthetase-like"/>
    <property type="match status" value="1"/>
</dbReference>
<protein>
    <submittedName>
        <fullName evidence="3">AMP-binding protein</fullName>
    </submittedName>
</protein>
<comment type="caution">
    <text evidence="3">The sequence shown here is derived from an EMBL/GenBank/DDBJ whole genome shotgun (WGS) entry which is preliminary data.</text>
</comment>
<name>A0A939IJZ7_9GAMM</name>
<dbReference type="AlphaFoldDB" id="A0A939IJZ7"/>
<dbReference type="InterPro" id="IPR020845">
    <property type="entry name" value="AMP-binding_CS"/>
</dbReference>
<dbReference type="Gene3D" id="3.40.50.12780">
    <property type="entry name" value="N-terminal domain of ligase-like"/>
    <property type="match status" value="1"/>
</dbReference>
<dbReference type="InterPro" id="IPR025110">
    <property type="entry name" value="AMP-bd_C"/>
</dbReference>
<dbReference type="InterPro" id="IPR050237">
    <property type="entry name" value="ATP-dep_AMP-bd_enzyme"/>
</dbReference>
<accession>A0A939IJZ7</accession>
<dbReference type="Pfam" id="PF00501">
    <property type="entry name" value="AMP-binding"/>
    <property type="match status" value="1"/>
</dbReference>
<organism evidence="3 4">
    <name type="scientific">Parahaliea mediterranea</name>
    <dbReference type="NCBI Taxonomy" id="651086"/>
    <lineage>
        <taxon>Bacteria</taxon>
        <taxon>Pseudomonadati</taxon>
        <taxon>Pseudomonadota</taxon>
        <taxon>Gammaproteobacteria</taxon>
        <taxon>Cellvibrionales</taxon>
        <taxon>Halieaceae</taxon>
        <taxon>Parahaliea</taxon>
    </lineage>
</organism>
<sequence length="504" mass="53965">MSQDLQQYHPVDCLYKGLAMDPEAIAAQDENDCLSYRELSAKSEALAAAIAERVPEGGKVAICARNSCDHLCAFLAIVLAGRIWVPMNPRNGREQNAAALARVRPELLLVDSYSAGALDAPGTPTIYLDGAPAGGESMDTVCAPHRGRPFTAARPALDAVMAIKFTGGTTGEPKGVVQTHRNVAAVIASFQDFYQLKARDINLAVAPLTHGASHYVLPILAAGGKHLLSTKVDPDALVAAIRDAGVTVTFMPPTLIYKLIESPLATPEAMRSLRHLTYSAAPMPGEKIAAAQAALGPCISTVYGQTEAPMMISALGPEEMRLDHLRASVGRAAPFASVCIRDAGGRPCEPGAVGEITVRGDIVTPGYFESPDKTAEAIRDGWLYTGDLGYLDEQGYLYICGRSKEVIISGGFNVYPAEVESALMEVDGILECVVVGVADDYWGERVEAVIRAREGSLPLDDLRERIKARVGPVKAPKQYHVWKDIPRNPVGKIVRRDICQLLAQ</sequence>
<dbReference type="InterPro" id="IPR042099">
    <property type="entry name" value="ANL_N_sf"/>
</dbReference>
<dbReference type="InterPro" id="IPR045851">
    <property type="entry name" value="AMP-bd_C_sf"/>
</dbReference>